<accession>A0A381TIS7</accession>
<dbReference type="InterPro" id="IPR000415">
    <property type="entry name" value="Nitroreductase-like"/>
</dbReference>
<feature type="non-terminal residue" evidence="1">
    <location>
        <position position="1"/>
    </location>
</feature>
<evidence type="ECO:0008006" key="2">
    <source>
        <dbReference type="Google" id="ProtNLM"/>
    </source>
</evidence>
<gene>
    <name evidence="1" type="ORF">METZ01_LOCUS68866</name>
</gene>
<dbReference type="Gene3D" id="3.40.109.10">
    <property type="entry name" value="NADH Oxidase"/>
    <property type="match status" value="1"/>
</dbReference>
<evidence type="ECO:0000313" key="1">
    <source>
        <dbReference type="EMBL" id="SVA16012.1"/>
    </source>
</evidence>
<organism evidence="1">
    <name type="scientific">marine metagenome</name>
    <dbReference type="NCBI Taxonomy" id="408172"/>
    <lineage>
        <taxon>unclassified sequences</taxon>
        <taxon>metagenomes</taxon>
        <taxon>ecological metagenomes</taxon>
    </lineage>
</organism>
<dbReference type="SUPFAM" id="SSF55469">
    <property type="entry name" value="FMN-dependent nitroreductase-like"/>
    <property type="match status" value="1"/>
</dbReference>
<name>A0A381TIS7_9ZZZZ</name>
<reference evidence="1" key="1">
    <citation type="submission" date="2018-05" db="EMBL/GenBank/DDBJ databases">
        <authorList>
            <person name="Lanie J.A."/>
            <person name="Ng W.-L."/>
            <person name="Kazmierczak K.M."/>
            <person name="Andrzejewski T.M."/>
            <person name="Davidsen T.M."/>
            <person name="Wayne K.J."/>
            <person name="Tettelin H."/>
            <person name="Glass J.I."/>
            <person name="Rusch D."/>
            <person name="Podicherti R."/>
            <person name="Tsui H.-C.T."/>
            <person name="Winkler M.E."/>
        </authorList>
    </citation>
    <scope>NUCLEOTIDE SEQUENCE</scope>
</reference>
<proteinExistence type="predicted"/>
<dbReference type="AlphaFoldDB" id="A0A381TIS7"/>
<dbReference type="GO" id="GO:0016491">
    <property type="term" value="F:oxidoreductase activity"/>
    <property type="evidence" value="ECO:0007669"/>
    <property type="project" value="InterPro"/>
</dbReference>
<protein>
    <recommendedName>
        <fullName evidence="2">Nitroreductase domain-containing protein</fullName>
    </recommendedName>
</protein>
<sequence length="299" mass="34596">VYLNSNEDRWLKYGDPNKKDHCLALGAAFEAMAIASTSFGLSLDQLDYHYEESINTNKDYKLVAKAVLKRGSKLDPLFPMLEMRRCWRGRFMAEEKITLEDIVNQLNSESLHIITGFDLISDCSVWYDKSTFEFLKDSEYEEELFNWLRFLKTHPKYNEDGLNADCLNLNVLEATVAHFLYNPKRYKIIAHSLLAKMLCAEKKQTNSAPFISLFLSNKEDSFFFAGRQMLKNWLKMTAMGYYGVPLSSLTDHKSTAELLTNAIGISKRKQILFAMRCGRPVKKIPRSHRLPVEKIKIYD</sequence>
<dbReference type="EMBL" id="UINC01004668">
    <property type="protein sequence ID" value="SVA16012.1"/>
    <property type="molecule type" value="Genomic_DNA"/>
</dbReference>